<dbReference type="AlphaFoldDB" id="A0A646KNF8"/>
<feature type="domain" description="N-acetyltransferase" evidence="1">
    <location>
        <begin position="16"/>
        <end position="176"/>
    </location>
</feature>
<dbReference type="PANTHER" id="PTHR43792:SF1">
    <property type="entry name" value="N-ACETYLTRANSFERASE DOMAIN-CONTAINING PROTEIN"/>
    <property type="match status" value="1"/>
</dbReference>
<name>A0A646KNF8_STRJU</name>
<evidence type="ECO:0000313" key="3">
    <source>
        <dbReference type="Proteomes" id="UP000419138"/>
    </source>
</evidence>
<dbReference type="OrthoDB" id="3533156at2"/>
<comment type="caution">
    <text evidence="2">The sequence shown here is derived from an EMBL/GenBank/DDBJ whole genome shotgun (WGS) entry which is preliminary data.</text>
</comment>
<dbReference type="Pfam" id="PF13302">
    <property type="entry name" value="Acetyltransf_3"/>
    <property type="match status" value="1"/>
</dbReference>
<dbReference type="Proteomes" id="UP000419138">
    <property type="component" value="Unassembled WGS sequence"/>
</dbReference>
<gene>
    <name evidence="2" type="ORF">FF041_27485</name>
</gene>
<keyword evidence="3" id="KW-1185">Reference proteome</keyword>
<dbReference type="SUPFAM" id="SSF55729">
    <property type="entry name" value="Acyl-CoA N-acyltransferases (Nat)"/>
    <property type="match status" value="1"/>
</dbReference>
<sequence length="184" mass="20524">MTETEPFEGQLLTARLSLRRPAKGDIHAILAIHSDPATCLHNPSDVVLRRADAEQLYQRWDDQWERYGYGYWVVRRHDSARQLGFCGIKPMELKGIDILNLFYRFDRSAWGQGLASEAATAVTRWAARSVPGLPLVARIRPANVASQRVAVHAGLSRAAHLDGPGFDGFDWVFAVEPHPCPLPG</sequence>
<dbReference type="PANTHER" id="PTHR43792">
    <property type="entry name" value="GNAT FAMILY, PUTATIVE (AFU_ORTHOLOGUE AFUA_3G00765)-RELATED-RELATED"/>
    <property type="match status" value="1"/>
</dbReference>
<organism evidence="2 3">
    <name type="scientific">Streptomyces jumonjinensis</name>
    <dbReference type="NCBI Taxonomy" id="1945"/>
    <lineage>
        <taxon>Bacteria</taxon>
        <taxon>Bacillati</taxon>
        <taxon>Actinomycetota</taxon>
        <taxon>Actinomycetes</taxon>
        <taxon>Kitasatosporales</taxon>
        <taxon>Streptomycetaceae</taxon>
        <taxon>Streptomyces</taxon>
    </lineage>
</organism>
<protein>
    <submittedName>
        <fullName evidence="2">GNAT family N-acetyltransferase</fullName>
    </submittedName>
</protein>
<dbReference type="EMBL" id="VCLA01000178">
    <property type="protein sequence ID" value="MQT03775.1"/>
    <property type="molecule type" value="Genomic_DNA"/>
</dbReference>
<evidence type="ECO:0000313" key="2">
    <source>
        <dbReference type="EMBL" id="MQT03775.1"/>
    </source>
</evidence>
<dbReference type="PROSITE" id="PS51186">
    <property type="entry name" value="GNAT"/>
    <property type="match status" value="1"/>
</dbReference>
<dbReference type="InterPro" id="IPR000182">
    <property type="entry name" value="GNAT_dom"/>
</dbReference>
<accession>A0A646KNF8</accession>
<dbReference type="InterPro" id="IPR016181">
    <property type="entry name" value="Acyl_CoA_acyltransferase"/>
</dbReference>
<proteinExistence type="predicted"/>
<dbReference type="RefSeq" id="WP_153486213.1">
    <property type="nucleotide sequence ID" value="NZ_JBEPDZ010000041.1"/>
</dbReference>
<dbReference type="GO" id="GO:0016747">
    <property type="term" value="F:acyltransferase activity, transferring groups other than amino-acyl groups"/>
    <property type="evidence" value="ECO:0007669"/>
    <property type="project" value="InterPro"/>
</dbReference>
<reference evidence="2 3" key="1">
    <citation type="submission" date="2019-05" db="EMBL/GenBank/DDBJ databases">
        <title>Comparative genomics and metabolomics analyses of clavulanic acid producing Streptomyces species provides insight into specialized metabolism and evolution of beta-lactam biosynthetic gene clusters.</title>
        <authorList>
            <person name="Moore M.A."/>
            <person name="Cruz-Morales P."/>
            <person name="Barona Gomez F."/>
            <person name="Kapil T."/>
        </authorList>
    </citation>
    <scope>NUCLEOTIDE SEQUENCE [LARGE SCALE GENOMIC DNA]</scope>
    <source>
        <strain evidence="2 3">NRRL 5741</strain>
    </source>
</reference>
<dbReference type="Gene3D" id="3.40.630.30">
    <property type="match status" value="1"/>
</dbReference>
<evidence type="ECO:0000259" key="1">
    <source>
        <dbReference type="PROSITE" id="PS51186"/>
    </source>
</evidence>
<keyword evidence="2" id="KW-0808">Transferase</keyword>
<dbReference type="InterPro" id="IPR051531">
    <property type="entry name" value="N-acetyltransferase"/>
</dbReference>